<protein>
    <submittedName>
        <fullName evidence="1">20208_t:CDS:1</fullName>
    </submittedName>
</protein>
<name>A0ACA9P6H6_9GLOM</name>
<dbReference type="EMBL" id="CAJVQC010017567">
    <property type="protein sequence ID" value="CAG8685664.1"/>
    <property type="molecule type" value="Genomic_DNA"/>
</dbReference>
<accession>A0ACA9P6H6</accession>
<evidence type="ECO:0000313" key="1">
    <source>
        <dbReference type="EMBL" id="CAG8685664.1"/>
    </source>
</evidence>
<proteinExistence type="predicted"/>
<keyword evidence="2" id="KW-1185">Reference proteome</keyword>
<reference evidence="1" key="1">
    <citation type="submission" date="2021-06" db="EMBL/GenBank/DDBJ databases">
        <authorList>
            <person name="Kallberg Y."/>
            <person name="Tangrot J."/>
            <person name="Rosling A."/>
        </authorList>
    </citation>
    <scope>NUCLEOTIDE SEQUENCE</scope>
    <source>
        <strain evidence="1">MA461A</strain>
    </source>
</reference>
<evidence type="ECO:0000313" key="2">
    <source>
        <dbReference type="Proteomes" id="UP000789920"/>
    </source>
</evidence>
<gene>
    <name evidence="1" type="ORF">RPERSI_LOCUS9331</name>
</gene>
<feature type="non-terminal residue" evidence="1">
    <location>
        <position position="44"/>
    </location>
</feature>
<dbReference type="Proteomes" id="UP000789920">
    <property type="component" value="Unassembled WGS sequence"/>
</dbReference>
<organism evidence="1 2">
    <name type="scientific">Racocetra persica</name>
    <dbReference type="NCBI Taxonomy" id="160502"/>
    <lineage>
        <taxon>Eukaryota</taxon>
        <taxon>Fungi</taxon>
        <taxon>Fungi incertae sedis</taxon>
        <taxon>Mucoromycota</taxon>
        <taxon>Glomeromycotina</taxon>
        <taxon>Glomeromycetes</taxon>
        <taxon>Diversisporales</taxon>
        <taxon>Gigasporaceae</taxon>
        <taxon>Racocetra</taxon>
    </lineage>
</organism>
<comment type="caution">
    <text evidence="1">The sequence shown here is derived from an EMBL/GenBank/DDBJ whole genome shotgun (WGS) entry which is preliminary data.</text>
</comment>
<sequence length="44" mass="4977">MPPNQTTLHDELDLERQEMSDVTATIENTKTVDNQFVKDNSSSP</sequence>